<reference evidence="1" key="2">
    <citation type="submission" date="2025-09" db="UniProtKB">
        <authorList>
            <consortium name="Ensembl"/>
        </authorList>
    </citation>
    <scope>IDENTIFICATION</scope>
</reference>
<organism evidence="1 2">
    <name type="scientific">Neogobius melanostomus</name>
    <name type="common">round goby</name>
    <dbReference type="NCBI Taxonomy" id="47308"/>
    <lineage>
        <taxon>Eukaryota</taxon>
        <taxon>Metazoa</taxon>
        <taxon>Chordata</taxon>
        <taxon>Craniata</taxon>
        <taxon>Vertebrata</taxon>
        <taxon>Euteleostomi</taxon>
        <taxon>Actinopterygii</taxon>
        <taxon>Neopterygii</taxon>
        <taxon>Teleostei</taxon>
        <taxon>Neoteleostei</taxon>
        <taxon>Acanthomorphata</taxon>
        <taxon>Gobiaria</taxon>
        <taxon>Gobiiformes</taxon>
        <taxon>Gobioidei</taxon>
        <taxon>Gobiidae</taxon>
        <taxon>Benthophilinae</taxon>
        <taxon>Neogobiini</taxon>
        <taxon>Neogobius</taxon>
    </lineage>
</organism>
<evidence type="ECO:0000313" key="2">
    <source>
        <dbReference type="Proteomes" id="UP000694523"/>
    </source>
</evidence>
<sequence>MITDSGSDSYRHFHGPHPLLCCLCSIYTFYSTTLPFKSYGEHCRTVGGGLLITIDAGLCVSDTEERLLCSERSRFNANPFGLRFGKRQGGSGRGRNLQRRTNYLSEPATLVNVCFWSMFSYVR</sequence>
<dbReference type="AlphaFoldDB" id="A0A8C6S5M4"/>
<dbReference type="Ensembl" id="ENSNMLT00000001582.1">
    <property type="protein sequence ID" value="ENSNMLP00000001371.1"/>
    <property type="gene ID" value="ENSNMLG00000001052.1"/>
</dbReference>
<accession>A0A8C6S5M4</accession>
<proteinExistence type="predicted"/>
<keyword evidence="2" id="KW-1185">Reference proteome</keyword>
<reference evidence="1" key="1">
    <citation type="submission" date="2025-08" db="UniProtKB">
        <authorList>
            <consortium name="Ensembl"/>
        </authorList>
    </citation>
    <scope>IDENTIFICATION</scope>
</reference>
<protein>
    <submittedName>
        <fullName evidence="1">Uncharacterized protein</fullName>
    </submittedName>
</protein>
<name>A0A8C6S5M4_9GOBI</name>
<evidence type="ECO:0000313" key="1">
    <source>
        <dbReference type="Ensembl" id="ENSNMLP00000001371.1"/>
    </source>
</evidence>
<dbReference type="Proteomes" id="UP000694523">
    <property type="component" value="Unplaced"/>
</dbReference>